<name>A0A388LMX4_CHABU</name>
<feature type="compositionally biased region" description="Basic and acidic residues" evidence="1">
    <location>
        <begin position="64"/>
        <end position="73"/>
    </location>
</feature>
<keyword evidence="4" id="KW-1185">Reference proteome</keyword>
<feature type="compositionally biased region" description="Basic and acidic residues" evidence="1">
    <location>
        <begin position="107"/>
        <end position="129"/>
    </location>
</feature>
<dbReference type="InterPro" id="IPR052636">
    <property type="entry name" value="UDP-D-xylose:L-fucose_XylT"/>
</dbReference>
<dbReference type="Gramene" id="GBG83690">
    <property type="protein sequence ID" value="GBG83690"/>
    <property type="gene ID" value="CBR_g37491"/>
</dbReference>
<dbReference type="GO" id="GO:0005794">
    <property type="term" value="C:Golgi apparatus"/>
    <property type="evidence" value="ECO:0007669"/>
    <property type="project" value="TreeGrafter"/>
</dbReference>
<feature type="compositionally biased region" description="Polar residues" evidence="1">
    <location>
        <begin position="74"/>
        <end position="87"/>
    </location>
</feature>
<protein>
    <submittedName>
        <fullName evidence="3">GT77-family glycosyltransferase</fullName>
    </submittedName>
</protein>
<organism evidence="3 4">
    <name type="scientific">Chara braunii</name>
    <name type="common">Braun's stonewort</name>
    <dbReference type="NCBI Taxonomy" id="69332"/>
    <lineage>
        <taxon>Eukaryota</taxon>
        <taxon>Viridiplantae</taxon>
        <taxon>Streptophyta</taxon>
        <taxon>Charophyceae</taxon>
        <taxon>Charales</taxon>
        <taxon>Characeae</taxon>
        <taxon>Chara</taxon>
    </lineage>
</organism>
<gene>
    <name evidence="3" type="ORF">CBR_g37491</name>
</gene>
<dbReference type="Proteomes" id="UP000265515">
    <property type="component" value="Unassembled WGS sequence"/>
</dbReference>
<dbReference type="PANTHER" id="PTHR47032:SF1">
    <property type="entry name" value="UDP-D-XYLOSE:L-FUCOSE ALPHA-1,3-D-XYLOSYLTRANSFERASE-RELATED"/>
    <property type="match status" value="1"/>
</dbReference>
<evidence type="ECO:0000259" key="2">
    <source>
        <dbReference type="Pfam" id="PF03407"/>
    </source>
</evidence>
<accession>A0A388LMX4</accession>
<comment type="caution">
    <text evidence="3">The sequence shown here is derived from an EMBL/GenBank/DDBJ whole genome shotgun (WGS) entry which is preliminary data.</text>
</comment>
<dbReference type="InterPro" id="IPR005069">
    <property type="entry name" value="Nucl-diP-sugar_transferase"/>
</dbReference>
<feature type="region of interest" description="Disordered" evidence="1">
    <location>
        <begin position="47"/>
        <end position="131"/>
    </location>
</feature>
<keyword evidence="3" id="KW-0808">Transferase</keyword>
<sequence length="531" mass="60076">MCTASAFVILVTYHQHVLQRRYYEGGKNILFWEERLEDFALQELDLRHEGSPPVRSHGPSKKTTTGEEQRTETVDTSTENGRQSQQVLRRRVDDAKVSGAGSPIASEDGKQRTHEQEGPRSREEEEGLRPLENLAMVQNGVADLRYGLKEVKNGERRLQDGRKTSLGKEGRVEGVNAQVVGVLRQGVGHSTAATTGPEQQQRKTEQLKLVAGSEAIKRKESTVAEGEKEVVWTNMETLGSVLRRIAVNNTVIIVTVNTGFRELFLNWLVSVHRLGLSDRVLVFAGDVASWRFLEKYWPGHAVLFQYPGTPKGTLPETDDQQWFGLEGYGRIVNTRPAQMLACLEHGYNVLYSDIDAVFLSNPLPHVTGNADGSFAWDGWLRPPWFNGSDEIPPPPMNLDFCSCFLFFRPTQQSIEVMQRWMLNLRRSKEHKNQPALNDVFSSIRADNDTCFKFRILPTKFFPSGHTMLDPAKLRQWKSLGGQAAVVHLNFYFSTRVKIEGFKSHNLWFLNSYNPSTSPWPQELSSLTTVTM</sequence>
<proteinExistence type="predicted"/>
<dbReference type="OrthoDB" id="540503at2759"/>
<evidence type="ECO:0000313" key="3">
    <source>
        <dbReference type="EMBL" id="GBG83690.1"/>
    </source>
</evidence>
<evidence type="ECO:0000256" key="1">
    <source>
        <dbReference type="SAM" id="MobiDB-lite"/>
    </source>
</evidence>
<evidence type="ECO:0000313" key="4">
    <source>
        <dbReference type="Proteomes" id="UP000265515"/>
    </source>
</evidence>
<dbReference type="Pfam" id="PF03407">
    <property type="entry name" value="Nucleotid_trans"/>
    <property type="match status" value="1"/>
</dbReference>
<dbReference type="AlphaFoldDB" id="A0A388LMX4"/>
<dbReference type="EMBL" id="BFEA01000447">
    <property type="protein sequence ID" value="GBG83690.1"/>
    <property type="molecule type" value="Genomic_DNA"/>
</dbReference>
<dbReference type="PANTHER" id="PTHR47032">
    <property type="entry name" value="UDP-D-XYLOSE:L-FUCOSE ALPHA-1,3-D-XYLOSYLTRANSFERASE-RELATED"/>
    <property type="match status" value="1"/>
</dbReference>
<reference evidence="3 4" key="1">
    <citation type="journal article" date="2018" name="Cell">
        <title>The Chara Genome: Secondary Complexity and Implications for Plant Terrestrialization.</title>
        <authorList>
            <person name="Nishiyama T."/>
            <person name="Sakayama H."/>
            <person name="Vries J.D."/>
            <person name="Buschmann H."/>
            <person name="Saint-Marcoux D."/>
            <person name="Ullrich K.K."/>
            <person name="Haas F.B."/>
            <person name="Vanderstraeten L."/>
            <person name="Becker D."/>
            <person name="Lang D."/>
            <person name="Vosolsobe S."/>
            <person name="Rombauts S."/>
            <person name="Wilhelmsson P.K.I."/>
            <person name="Janitza P."/>
            <person name="Kern R."/>
            <person name="Heyl A."/>
            <person name="Rumpler F."/>
            <person name="Villalobos L.I.A.C."/>
            <person name="Clay J.M."/>
            <person name="Skokan R."/>
            <person name="Toyoda A."/>
            <person name="Suzuki Y."/>
            <person name="Kagoshima H."/>
            <person name="Schijlen E."/>
            <person name="Tajeshwar N."/>
            <person name="Catarino B."/>
            <person name="Hetherington A.J."/>
            <person name="Saltykova A."/>
            <person name="Bonnot C."/>
            <person name="Breuninger H."/>
            <person name="Symeonidi A."/>
            <person name="Radhakrishnan G.V."/>
            <person name="Van Nieuwerburgh F."/>
            <person name="Deforce D."/>
            <person name="Chang C."/>
            <person name="Karol K.G."/>
            <person name="Hedrich R."/>
            <person name="Ulvskov P."/>
            <person name="Glockner G."/>
            <person name="Delwiche C.F."/>
            <person name="Petrasek J."/>
            <person name="Van de Peer Y."/>
            <person name="Friml J."/>
            <person name="Beilby M."/>
            <person name="Dolan L."/>
            <person name="Kohara Y."/>
            <person name="Sugano S."/>
            <person name="Fujiyama A."/>
            <person name="Delaux P.-M."/>
            <person name="Quint M."/>
            <person name="TheiBen G."/>
            <person name="Hagemann M."/>
            <person name="Harholt J."/>
            <person name="Dunand C."/>
            <person name="Zachgo S."/>
            <person name="Langdale J."/>
            <person name="Maumus F."/>
            <person name="Straeten D.V.D."/>
            <person name="Gould S.B."/>
            <person name="Rensing S.A."/>
        </authorList>
    </citation>
    <scope>NUCLEOTIDE SEQUENCE [LARGE SCALE GENOMIC DNA]</scope>
    <source>
        <strain evidence="3 4">S276</strain>
    </source>
</reference>
<feature type="domain" description="Nucleotide-diphospho-sugar transferase" evidence="2">
    <location>
        <begin position="277"/>
        <end position="499"/>
    </location>
</feature>
<dbReference type="GO" id="GO:0016757">
    <property type="term" value="F:glycosyltransferase activity"/>
    <property type="evidence" value="ECO:0007669"/>
    <property type="project" value="TreeGrafter"/>
</dbReference>
<dbReference type="STRING" id="69332.A0A388LMX4"/>